<dbReference type="HOGENOM" id="CLU_2653613_0_0_6"/>
<accession>A0A0K0GRL1</accession>
<proteinExistence type="predicted"/>
<name>A0A0K0GRL1_XANOP</name>
<reference evidence="1 2" key="1">
    <citation type="journal article" date="2008" name="BMC Genomics">
        <title>Genome sequence and rapid evolution of the rice pathogen Xanthomonas oryzae pv. oryzae PXO99A.</title>
        <authorList>
            <person name="Salzberg S.L."/>
            <person name="Sommer D.D."/>
            <person name="Schatz M.C."/>
            <person name="Phillippy A.M."/>
            <person name="Rabinowicz P.D."/>
            <person name="Tsuge S."/>
            <person name="Furutani A."/>
            <person name="Ochiai H."/>
            <person name="Delcher A.L."/>
            <person name="Kelley D."/>
            <person name="Madupu R."/>
            <person name="Puiu D."/>
            <person name="Radune D."/>
            <person name="Shumway M."/>
            <person name="Trapnell C."/>
            <person name="Aparna G."/>
            <person name="Jha G."/>
            <person name="Pandey A."/>
            <person name="Patil P.B."/>
            <person name="Ishihara H."/>
            <person name="Meyer D.F."/>
            <person name="Szurek B."/>
            <person name="Verdier V."/>
            <person name="Koebnik R."/>
            <person name="Dow J.M."/>
            <person name="Ryan R.P."/>
            <person name="Hirata H."/>
            <person name="Tsuyumu S."/>
            <person name="Won Lee S."/>
            <person name="Seo Y.S."/>
            <person name="Sriariyanum M."/>
            <person name="Ronald P.C."/>
            <person name="Sonti R.V."/>
            <person name="Van Sluys M.A."/>
            <person name="Leach J.E."/>
            <person name="White F.F."/>
            <person name="Bogdanove A.J."/>
        </authorList>
    </citation>
    <scope>NUCLEOTIDE SEQUENCE [LARGE SCALE GENOMIC DNA]</scope>
    <source>
        <strain evidence="1 2">PXO99A</strain>
    </source>
</reference>
<dbReference type="EMBL" id="CP000967">
    <property type="protein sequence ID" value="ACD61592.1"/>
    <property type="molecule type" value="Genomic_DNA"/>
</dbReference>
<protein>
    <submittedName>
        <fullName evidence="1">Uncharacterized protein</fullName>
    </submittedName>
</protein>
<gene>
    <name evidence="1" type="ordered locus">PXO_06057</name>
</gene>
<dbReference type="Proteomes" id="UP000001740">
    <property type="component" value="Chromosome"/>
</dbReference>
<dbReference type="AlphaFoldDB" id="A0A0K0GRL1"/>
<evidence type="ECO:0000313" key="1">
    <source>
        <dbReference type="EMBL" id="ACD61592.1"/>
    </source>
</evidence>
<evidence type="ECO:0000313" key="2">
    <source>
        <dbReference type="Proteomes" id="UP000001740"/>
    </source>
</evidence>
<organism evidence="1 2">
    <name type="scientific">Xanthomonas oryzae pv. oryzae (strain PXO99A)</name>
    <dbReference type="NCBI Taxonomy" id="360094"/>
    <lineage>
        <taxon>Bacteria</taxon>
        <taxon>Pseudomonadati</taxon>
        <taxon>Pseudomonadota</taxon>
        <taxon>Gammaproteobacteria</taxon>
        <taxon>Lysobacterales</taxon>
        <taxon>Lysobacteraceae</taxon>
        <taxon>Xanthomonas</taxon>
    </lineage>
</organism>
<sequence length="76" mass="8366">MQPTGSHTQKVEQAVENFVDTQRRLHAFAKMPGARPRGGCAHRYPGGDHAGRTDRYRTCLRAGLCSAFSTAIRTHA</sequence>
<dbReference type="KEGG" id="xop:PXO_06057"/>